<evidence type="ECO:0000256" key="8">
    <source>
        <dbReference type="ARBA" id="ARBA00023027"/>
    </source>
</evidence>
<dbReference type="GO" id="GO:0016853">
    <property type="term" value="F:isomerase activity"/>
    <property type="evidence" value="ECO:0007669"/>
    <property type="project" value="UniProtKB-KW"/>
</dbReference>
<dbReference type="UniPathway" id="UPA00659"/>
<feature type="non-terminal residue" evidence="14">
    <location>
        <position position="1"/>
    </location>
</feature>
<evidence type="ECO:0000256" key="2">
    <source>
        <dbReference type="ARBA" id="ARBA00007005"/>
    </source>
</evidence>
<dbReference type="Pfam" id="PF02737">
    <property type="entry name" value="3HCDH_N"/>
    <property type="match status" value="1"/>
</dbReference>
<evidence type="ECO:0000256" key="6">
    <source>
        <dbReference type="ARBA" id="ARBA00022832"/>
    </source>
</evidence>
<name>A0A3B1BUP1_9ZZZZ</name>
<protein>
    <recommendedName>
        <fullName evidence="5">enoyl-CoA hydratase</fullName>
        <ecNumber evidence="5">4.2.1.17</ecNumber>
    </recommendedName>
</protein>
<keyword evidence="6" id="KW-0276">Fatty acid metabolism</keyword>
<dbReference type="GO" id="GO:0016509">
    <property type="term" value="F:long-chain (3S)-3-hydroxyacyl-CoA dehydrogenase (NAD+) activity"/>
    <property type="evidence" value="ECO:0007669"/>
    <property type="project" value="TreeGrafter"/>
</dbReference>
<dbReference type="SUPFAM" id="SSF51735">
    <property type="entry name" value="NAD(P)-binding Rossmann-fold domains"/>
    <property type="match status" value="1"/>
</dbReference>
<feature type="domain" description="3-hydroxyacyl-CoA dehydrogenase C-terminal" evidence="12">
    <location>
        <begin position="446"/>
        <end position="536"/>
    </location>
</feature>
<feature type="domain" description="3-hydroxyacyl-CoA dehydrogenase NAD binding" evidence="13">
    <location>
        <begin position="269"/>
        <end position="442"/>
    </location>
</feature>
<sequence length="638" mass="69618">ELDDIIKGLSLEKPRGLVIFSAKKSGFIAGADVKEFTKLKDGAKAQELIQRGQGIMDAIEALDFPTVAMIHGFALGGGLELALACRYRVASDDAKTKLGLPEVMLGIHPGFGGSVRLTRLIGGLSAMDMMLTGRSVSARSAKKTGLVDHAVPYRHLKIAAKNMVMKKPSVSRPSFFKKVTNHSLVRPLLCRVMAKKVARRARKEHYPAPYALIELWRDHFDNKKKMLTEEARSVSNLITGSTAQNLVRVFFLQERLKSAGSETAFTPAHVHVVGAGVMGGDIASWISLSGFSVSLQDTEPARIAMAIKRAHTLFKKKLKKPRLVQAAMDRLMPDIAGSGVGRADLVIEAIFENADAKKSLYKQMEPKMKPDALLATNTSSIPLEILGENLMEPKRLVGLHFFNPVAKMQLVEVVKGAITGDDSISKAAAFVKAIRRLPLTVKSSPGFLVNRILMPYLMEAVLMESEGIPVEAIDRAAVKFGMPMGPILLADTVGLDICLSVADILSKDMNIETPSNLKKLVDAGDLGKKTGKGFYQFVKGKPKPRRPTPKGYMAPVDICDRLIFRLLNEAAACLREQVVEDADLLDAGIIFGTGFAPFRGGPSHYAKDTGMEALKGRLDQFQQKYGPRFTPDEGWMKL</sequence>
<dbReference type="SUPFAM" id="SSF52096">
    <property type="entry name" value="ClpP/crotonase"/>
    <property type="match status" value="1"/>
</dbReference>
<dbReference type="InterPro" id="IPR006180">
    <property type="entry name" value="3-OHacyl-CoA_DH_CS"/>
</dbReference>
<dbReference type="InterPro" id="IPR036291">
    <property type="entry name" value="NAD(P)-bd_dom_sf"/>
</dbReference>
<evidence type="ECO:0000256" key="9">
    <source>
        <dbReference type="ARBA" id="ARBA00023098"/>
    </source>
</evidence>
<accession>A0A3B1BUP1</accession>
<dbReference type="InterPro" id="IPR050136">
    <property type="entry name" value="FA_oxidation_alpha_subunit"/>
</dbReference>
<evidence type="ECO:0000256" key="5">
    <source>
        <dbReference type="ARBA" id="ARBA00012076"/>
    </source>
</evidence>
<dbReference type="GO" id="GO:0004300">
    <property type="term" value="F:enoyl-CoA hydratase activity"/>
    <property type="evidence" value="ECO:0007669"/>
    <property type="project" value="UniProtKB-EC"/>
</dbReference>
<dbReference type="Gene3D" id="3.40.50.720">
    <property type="entry name" value="NAD(P)-binding Rossmann-like Domain"/>
    <property type="match status" value="1"/>
</dbReference>
<dbReference type="GO" id="GO:0070403">
    <property type="term" value="F:NAD+ binding"/>
    <property type="evidence" value="ECO:0007669"/>
    <property type="project" value="InterPro"/>
</dbReference>
<dbReference type="PROSITE" id="PS00067">
    <property type="entry name" value="3HCDH"/>
    <property type="match status" value="1"/>
</dbReference>
<comment type="similarity">
    <text evidence="4">Belongs to the 3-hydroxyacyl-CoA dehydrogenase family.</text>
</comment>
<dbReference type="EMBL" id="UOGB01000012">
    <property type="protein sequence ID" value="VAX15258.1"/>
    <property type="molecule type" value="Genomic_DNA"/>
</dbReference>
<evidence type="ECO:0000256" key="10">
    <source>
        <dbReference type="ARBA" id="ARBA00023239"/>
    </source>
</evidence>
<keyword evidence="14" id="KW-0413">Isomerase</keyword>
<evidence type="ECO:0000259" key="12">
    <source>
        <dbReference type="Pfam" id="PF00725"/>
    </source>
</evidence>
<dbReference type="EC" id="4.2.1.17" evidence="5"/>
<evidence type="ECO:0000256" key="7">
    <source>
        <dbReference type="ARBA" id="ARBA00023002"/>
    </source>
</evidence>
<dbReference type="Pfam" id="PF00725">
    <property type="entry name" value="3HCDH"/>
    <property type="match status" value="1"/>
</dbReference>
<dbReference type="AlphaFoldDB" id="A0A3B1BUP1"/>
<dbReference type="Gene3D" id="3.90.226.10">
    <property type="entry name" value="2-enoyl-CoA Hydratase, Chain A, domain 1"/>
    <property type="match status" value="1"/>
</dbReference>
<proteinExistence type="inferred from homology"/>
<keyword evidence="7 14" id="KW-0560">Oxidoreductase</keyword>
<dbReference type="PANTHER" id="PTHR43612">
    <property type="entry name" value="TRIFUNCTIONAL ENZYME SUBUNIT ALPHA"/>
    <property type="match status" value="1"/>
</dbReference>
<keyword evidence="11" id="KW-0511">Multifunctional enzyme</keyword>
<dbReference type="InterPro" id="IPR006176">
    <property type="entry name" value="3-OHacyl-CoA_DH_NAD-bd"/>
</dbReference>
<dbReference type="GO" id="GO:0006635">
    <property type="term" value="P:fatty acid beta-oxidation"/>
    <property type="evidence" value="ECO:0007669"/>
    <property type="project" value="UniProtKB-UniPathway"/>
</dbReference>
<dbReference type="InterPro" id="IPR029045">
    <property type="entry name" value="ClpP/crotonase-like_dom_sf"/>
</dbReference>
<gene>
    <name evidence="14" type="ORF">MNBD_NITROSPINAE03-499</name>
</gene>
<dbReference type="InterPro" id="IPR008927">
    <property type="entry name" value="6-PGluconate_DH-like_C_sf"/>
</dbReference>
<evidence type="ECO:0000256" key="11">
    <source>
        <dbReference type="ARBA" id="ARBA00023268"/>
    </source>
</evidence>
<dbReference type="PANTHER" id="PTHR43612:SF3">
    <property type="entry name" value="TRIFUNCTIONAL ENZYME SUBUNIT ALPHA, MITOCHONDRIAL"/>
    <property type="match status" value="1"/>
</dbReference>
<comment type="similarity">
    <text evidence="2">In the central section; belongs to the 3-hydroxyacyl-CoA dehydrogenase family.</text>
</comment>
<comment type="pathway">
    <text evidence="1">Lipid metabolism; fatty acid beta-oxidation.</text>
</comment>
<dbReference type="Pfam" id="PF00378">
    <property type="entry name" value="ECH_1"/>
    <property type="match status" value="1"/>
</dbReference>
<dbReference type="InterPro" id="IPR006108">
    <property type="entry name" value="3HC_DH_C"/>
</dbReference>
<organism evidence="14">
    <name type="scientific">hydrothermal vent metagenome</name>
    <dbReference type="NCBI Taxonomy" id="652676"/>
    <lineage>
        <taxon>unclassified sequences</taxon>
        <taxon>metagenomes</taxon>
        <taxon>ecological metagenomes</taxon>
    </lineage>
</organism>
<dbReference type="SUPFAM" id="SSF48179">
    <property type="entry name" value="6-phosphogluconate dehydrogenase C-terminal domain-like"/>
    <property type="match status" value="2"/>
</dbReference>
<dbReference type="InterPro" id="IPR001753">
    <property type="entry name" value="Enoyl-CoA_hydra/iso"/>
</dbReference>
<evidence type="ECO:0000256" key="1">
    <source>
        <dbReference type="ARBA" id="ARBA00005005"/>
    </source>
</evidence>
<comment type="similarity">
    <text evidence="3">In the N-terminal section; belongs to the enoyl-CoA hydratase/isomerase family.</text>
</comment>
<keyword evidence="9" id="KW-0443">Lipid metabolism</keyword>
<reference evidence="14" key="1">
    <citation type="submission" date="2018-06" db="EMBL/GenBank/DDBJ databases">
        <authorList>
            <person name="Zhirakovskaya E."/>
        </authorList>
    </citation>
    <scope>NUCLEOTIDE SEQUENCE</scope>
</reference>
<dbReference type="InterPro" id="IPR013328">
    <property type="entry name" value="6PGD_dom2"/>
</dbReference>
<keyword evidence="8" id="KW-0520">NAD</keyword>
<evidence type="ECO:0000313" key="14">
    <source>
        <dbReference type="EMBL" id="VAX15258.1"/>
    </source>
</evidence>
<keyword evidence="10 14" id="KW-0456">Lyase</keyword>
<evidence type="ECO:0000259" key="13">
    <source>
        <dbReference type="Pfam" id="PF02737"/>
    </source>
</evidence>
<dbReference type="Gene3D" id="1.10.1040.10">
    <property type="entry name" value="N-(1-d-carboxylethyl)-l-norvaline Dehydrogenase, domain 2"/>
    <property type="match status" value="2"/>
</dbReference>
<evidence type="ECO:0000256" key="3">
    <source>
        <dbReference type="ARBA" id="ARBA00008750"/>
    </source>
</evidence>
<evidence type="ECO:0000256" key="4">
    <source>
        <dbReference type="ARBA" id="ARBA00009463"/>
    </source>
</evidence>
<dbReference type="CDD" id="cd06558">
    <property type="entry name" value="crotonase-like"/>
    <property type="match status" value="1"/>
</dbReference>